<dbReference type="GO" id="GO:0005634">
    <property type="term" value="C:nucleus"/>
    <property type="evidence" value="ECO:0007669"/>
    <property type="project" value="UniProtKB-SubCell"/>
</dbReference>
<dbReference type="InterPro" id="IPR001138">
    <property type="entry name" value="Zn2Cys6_DnaBD"/>
</dbReference>
<dbReference type="Gene3D" id="4.10.240.10">
    <property type="entry name" value="Zn(2)-C6 fungal-type DNA-binding domain"/>
    <property type="match status" value="1"/>
</dbReference>
<sequence length="447" mass="50588">MYALKLNPLACVRCQSRKVRCSKEERGCDRCRAAGIRCEYNKRRPRVAKAAALGLDPNNLTDCSDALSARIQYLEDQINSIVNRPARPTLASPSHRLPRNGVSLGNRDEVPVLINVVKGVQPNTIISDWPENEILSQLTNAIRRSGTLRLECLPMANLDDFVPIAPVRAKAMVENCLQQLGDELFVSLIDADLMKKLPYMTRKPSVHTDKSILLVYFLLLYQGCLLEGGEVVEDSDLASRLYLKCLKILPEWHQEATATTAYFVGALGMSLAAMENQDFELSWLLHRKACQLAQLLRLHILDKYTTDHIRDYASLERKRQGFWQLIQADINFRLFHGMSSAVSAEDWIVNMPWLNSKPEIDEDSHPSVSKASFIANARFTFIGLEYLNALDASKSDPFYDLLSFTELRCNEIESSLKEWHLVCHLSPHLAFTPCGYLLMFSVLRKTG</sequence>
<keyword evidence="4" id="KW-0238">DNA-binding</keyword>
<dbReference type="GeneID" id="43660642"/>
<keyword evidence="2" id="KW-0479">Metal-binding</keyword>
<accession>A0A5N6ZVA4</accession>
<keyword evidence="5" id="KW-0804">Transcription</keyword>
<proteinExistence type="predicted"/>
<dbReference type="GO" id="GO:0009893">
    <property type="term" value="P:positive regulation of metabolic process"/>
    <property type="evidence" value="ECO:0007669"/>
    <property type="project" value="UniProtKB-ARBA"/>
</dbReference>
<evidence type="ECO:0000313" key="8">
    <source>
        <dbReference type="EMBL" id="KAE8361544.1"/>
    </source>
</evidence>
<dbReference type="SMART" id="SM00066">
    <property type="entry name" value="GAL4"/>
    <property type="match status" value="1"/>
</dbReference>
<evidence type="ECO:0000256" key="5">
    <source>
        <dbReference type="ARBA" id="ARBA00023163"/>
    </source>
</evidence>
<dbReference type="Pfam" id="PF00172">
    <property type="entry name" value="Zn_clus"/>
    <property type="match status" value="1"/>
</dbReference>
<dbReference type="RefSeq" id="XP_031924625.1">
    <property type="nucleotide sequence ID" value="XM_032076196.1"/>
</dbReference>
<evidence type="ECO:0000313" key="9">
    <source>
        <dbReference type="Proteomes" id="UP000326268"/>
    </source>
</evidence>
<dbReference type="OrthoDB" id="4491549at2759"/>
<dbReference type="AlphaFoldDB" id="A0A5N6ZVA4"/>
<dbReference type="GO" id="GO:0000981">
    <property type="term" value="F:DNA-binding transcription factor activity, RNA polymerase II-specific"/>
    <property type="evidence" value="ECO:0007669"/>
    <property type="project" value="InterPro"/>
</dbReference>
<dbReference type="PROSITE" id="PS50048">
    <property type="entry name" value="ZN2_CY6_FUNGAL_2"/>
    <property type="match status" value="1"/>
</dbReference>
<dbReference type="EMBL" id="ML737731">
    <property type="protein sequence ID" value="KAE8361544.1"/>
    <property type="molecule type" value="Genomic_DNA"/>
</dbReference>
<dbReference type="PANTHER" id="PTHR46910:SF3">
    <property type="entry name" value="HALOTOLERANCE PROTEIN 9-RELATED"/>
    <property type="match status" value="1"/>
</dbReference>
<evidence type="ECO:0000256" key="6">
    <source>
        <dbReference type="ARBA" id="ARBA00023242"/>
    </source>
</evidence>
<dbReference type="SUPFAM" id="SSF57701">
    <property type="entry name" value="Zn2/Cys6 DNA-binding domain"/>
    <property type="match status" value="1"/>
</dbReference>
<evidence type="ECO:0000259" key="7">
    <source>
        <dbReference type="PROSITE" id="PS50048"/>
    </source>
</evidence>
<dbReference type="GO" id="GO:0003677">
    <property type="term" value="F:DNA binding"/>
    <property type="evidence" value="ECO:0007669"/>
    <property type="project" value="UniProtKB-KW"/>
</dbReference>
<evidence type="ECO:0000256" key="2">
    <source>
        <dbReference type="ARBA" id="ARBA00022723"/>
    </source>
</evidence>
<name>A0A5N6ZVA4_9EURO</name>
<keyword evidence="6" id="KW-0539">Nucleus</keyword>
<evidence type="ECO:0000256" key="3">
    <source>
        <dbReference type="ARBA" id="ARBA00023015"/>
    </source>
</evidence>
<keyword evidence="9" id="KW-1185">Reference proteome</keyword>
<dbReference type="InterPro" id="IPR036864">
    <property type="entry name" value="Zn2-C6_fun-type_DNA-bd_sf"/>
</dbReference>
<dbReference type="PANTHER" id="PTHR46910">
    <property type="entry name" value="TRANSCRIPTION FACTOR PDR1"/>
    <property type="match status" value="1"/>
</dbReference>
<dbReference type="CDD" id="cd00067">
    <property type="entry name" value="GAL4"/>
    <property type="match status" value="1"/>
</dbReference>
<feature type="domain" description="Zn(2)-C6 fungal-type" evidence="7">
    <location>
        <begin position="10"/>
        <end position="40"/>
    </location>
</feature>
<comment type="subcellular location">
    <subcellularLocation>
        <location evidence="1">Nucleus</location>
    </subcellularLocation>
</comment>
<dbReference type="Proteomes" id="UP000326268">
    <property type="component" value="Unassembled WGS sequence"/>
</dbReference>
<reference evidence="8 9" key="1">
    <citation type="submission" date="2019-04" db="EMBL/GenBank/DDBJ databases">
        <title>Friends and foes A comparative genomics studyof 23 Aspergillus species from section Flavi.</title>
        <authorList>
            <consortium name="DOE Joint Genome Institute"/>
            <person name="Kjaerbolling I."/>
            <person name="Vesth T."/>
            <person name="Frisvad J.C."/>
            <person name="Nybo J.L."/>
            <person name="Theobald S."/>
            <person name="Kildgaard S."/>
            <person name="Isbrandt T."/>
            <person name="Kuo A."/>
            <person name="Sato A."/>
            <person name="Lyhne E.K."/>
            <person name="Kogle M.E."/>
            <person name="Wiebenga A."/>
            <person name="Kun R.S."/>
            <person name="Lubbers R.J."/>
            <person name="Makela M.R."/>
            <person name="Barry K."/>
            <person name="Chovatia M."/>
            <person name="Clum A."/>
            <person name="Daum C."/>
            <person name="Haridas S."/>
            <person name="He G."/>
            <person name="LaButti K."/>
            <person name="Lipzen A."/>
            <person name="Mondo S."/>
            <person name="Riley R."/>
            <person name="Salamov A."/>
            <person name="Simmons B.A."/>
            <person name="Magnuson J.K."/>
            <person name="Henrissat B."/>
            <person name="Mortensen U.H."/>
            <person name="Larsen T.O."/>
            <person name="Devries R.P."/>
            <person name="Grigoriev I.V."/>
            <person name="Machida M."/>
            <person name="Baker S.E."/>
            <person name="Andersen M.R."/>
        </authorList>
    </citation>
    <scope>NUCLEOTIDE SEQUENCE [LARGE SCALE GENOMIC DNA]</scope>
    <source>
        <strain evidence="8 9">CBS 763.97</strain>
    </source>
</reference>
<keyword evidence="3" id="KW-0805">Transcription regulation</keyword>
<organism evidence="8 9">
    <name type="scientific">Aspergillus caelatus</name>
    <dbReference type="NCBI Taxonomy" id="61420"/>
    <lineage>
        <taxon>Eukaryota</taxon>
        <taxon>Fungi</taxon>
        <taxon>Dikarya</taxon>
        <taxon>Ascomycota</taxon>
        <taxon>Pezizomycotina</taxon>
        <taxon>Eurotiomycetes</taxon>
        <taxon>Eurotiomycetidae</taxon>
        <taxon>Eurotiales</taxon>
        <taxon>Aspergillaceae</taxon>
        <taxon>Aspergillus</taxon>
        <taxon>Aspergillus subgen. Circumdati</taxon>
    </lineage>
</organism>
<dbReference type="InterPro" id="IPR050987">
    <property type="entry name" value="AtrR-like"/>
</dbReference>
<evidence type="ECO:0000256" key="1">
    <source>
        <dbReference type="ARBA" id="ARBA00004123"/>
    </source>
</evidence>
<dbReference type="GO" id="GO:0008270">
    <property type="term" value="F:zinc ion binding"/>
    <property type="evidence" value="ECO:0007669"/>
    <property type="project" value="InterPro"/>
</dbReference>
<gene>
    <name evidence="8" type="ORF">BDV27DRAFT_27392</name>
</gene>
<dbReference type="CDD" id="cd12148">
    <property type="entry name" value="fungal_TF_MHR"/>
    <property type="match status" value="1"/>
</dbReference>
<evidence type="ECO:0000256" key="4">
    <source>
        <dbReference type="ARBA" id="ARBA00023125"/>
    </source>
</evidence>
<protein>
    <recommendedName>
        <fullName evidence="7">Zn(2)-C6 fungal-type domain-containing protein</fullName>
    </recommendedName>
</protein>